<gene>
    <name evidence="3" type="ORF">ODALV1_LOCUS30873</name>
</gene>
<keyword evidence="2" id="KW-1133">Transmembrane helix</keyword>
<keyword evidence="2" id="KW-0812">Transmembrane</keyword>
<dbReference type="Proteomes" id="UP001642540">
    <property type="component" value="Unassembled WGS sequence"/>
</dbReference>
<evidence type="ECO:0008006" key="5">
    <source>
        <dbReference type="Google" id="ProtNLM"/>
    </source>
</evidence>
<proteinExistence type="predicted"/>
<organism evidence="3 4">
    <name type="scientific">Orchesella dallaii</name>
    <dbReference type="NCBI Taxonomy" id="48710"/>
    <lineage>
        <taxon>Eukaryota</taxon>
        <taxon>Metazoa</taxon>
        <taxon>Ecdysozoa</taxon>
        <taxon>Arthropoda</taxon>
        <taxon>Hexapoda</taxon>
        <taxon>Collembola</taxon>
        <taxon>Entomobryomorpha</taxon>
        <taxon>Entomobryoidea</taxon>
        <taxon>Orchesellidae</taxon>
        <taxon>Orchesellinae</taxon>
        <taxon>Orchesella</taxon>
    </lineage>
</organism>
<evidence type="ECO:0000313" key="3">
    <source>
        <dbReference type="EMBL" id="CAL8146616.1"/>
    </source>
</evidence>
<keyword evidence="2" id="KW-0472">Membrane</keyword>
<feature type="transmembrane region" description="Helical" evidence="2">
    <location>
        <begin position="76"/>
        <end position="95"/>
    </location>
</feature>
<protein>
    <recommendedName>
        <fullName evidence="5">Transmembrane protein</fullName>
    </recommendedName>
</protein>
<evidence type="ECO:0000256" key="1">
    <source>
        <dbReference type="SAM" id="MobiDB-lite"/>
    </source>
</evidence>
<dbReference type="EMBL" id="CAXLJM020000164">
    <property type="protein sequence ID" value="CAL8146616.1"/>
    <property type="molecule type" value="Genomic_DNA"/>
</dbReference>
<keyword evidence="4" id="KW-1185">Reference proteome</keyword>
<comment type="caution">
    <text evidence="3">The sequence shown here is derived from an EMBL/GenBank/DDBJ whole genome shotgun (WGS) entry which is preliminary data.</text>
</comment>
<feature type="region of interest" description="Disordered" evidence="1">
    <location>
        <begin position="133"/>
        <end position="165"/>
    </location>
</feature>
<sequence>MALSSSEWRREIFSCCSSFTVLILMLVLIIILILTKDHSSNTTRNGKDCNEYTHSSNTGEIECVNRNKSRAKRYPLYVPLLWMGFTMLLILIRVYKIVNKSRESHPRQPRRRQDWVLERPVVAVSTVSRDYNIGDATASPSAPPDTITLPPGEEDAPPPEYLPPPTYNECVINMDNYDYHSTSRMSRII</sequence>
<evidence type="ECO:0000313" key="4">
    <source>
        <dbReference type="Proteomes" id="UP001642540"/>
    </source>
</evidence>
<accession>A0ABP1S848</accession>
<reference evidence="3 4" key="1">
    <citation type="submission" date="2024-08" db="EMBL/GenBank/DDBJ databases">
        <authorList>
            <person name="Cucini C."/>
            <person name="Frati F."/>
        </authorList>
    </citation>
    <scope>NUCLEOTIDE SEQUENCE [LARGE SCALE GENOMIC DNA]</scope>
</reference>
<name>A0ABP1S848_9HEXA</name>
<feature type="transmembrane region" description="Helical" evidence="2">
    <location>
        <begin position="12"/>
        <end position="34"/>
    </location>
</feature>
<evidence type="ECO:0000256" key="2">
    <source>
        <dbReference type="SAM" id="Phobius"/>
    </source>
</evidence>